<feature type="chain" id="PRO_5043968165" description="Phospholipase B1, membrane-associated" evidence="1">
    <location>
        <begin position="17"/>
        <end position="414"/>
    </location>
</feature>
<dbReference type="PANTHER" id="PTHR21325">
    <property type="entry name" value="PHOSPHOLIPASE B, PLB1"/>
    <property type="match status" value="1"/>
</dbReference>
<dbReference type="Gene3D" id="3.40.50.1110">
    <property type="entry name" value="SGNH hydrolase"/>
    <property type="match status" value="1"/>
</dbReference>
<dbReference type="PANTHER" id="PTHR21325:SF31">
    <property type="entry name" value="GH22081P-RELATED"/>
    <property type="match status" value="1"/>
</dbReference>
<feature type="signal peptide" evidence="1">
    <location>
        <begin position="1"/>
        <end position="16"/>
    </location>
</feature>
<evidence type="ECO:0008006" key="4">
    <source>
        <dbReference type="Google" id="ProtNLM"/>
    </source>
</evidence>
<dbReference type="AlphaFoldDB" id="A0AAW0ZNK6"/>
<sequence>MKKLCLCLLLCVFVVTQNSILDSSTVRMFYRVYRRFLMNNFGTKNQARMFRLRNENMLQDEIPSDVPFPCNVTGGRSPEVPESVHRLRPGDIDVIAAIGDSIIVGLGLTATNILDLMVENRGIVANIGGQGTWREYLTLPNILKEYNPKLIGYSYEDSIGTDPGAGLNVAETGAMSKDMPYMAHHLVNKIKTDSRIDVNKHWKLITFMIGANDFCGNVCTASCPWSILEDHRKNLITALRILRDNLPRTIVFFLTPPHLKEIVASRRGRETMWICYIYSMLFCPCMFGLKYADQRPIYYEVMDRWQDMEEEITNYPEFNRNDFTVVFIPTLKRSGIPLGEDNLPDLSYFAYDYFHFSQKSHAIFATILWNNILEPVGNKSESWNRDRKFNVFLCPTPERPFLATRENSESMNEI</sequence>
<dbReference type="CDD" id="cd01824">
    <property type="entry name" value="Phospholipase_B_like"/>
    <property type="match status" value="1"/>
</dbReference>
<keyword evidence="3" id="KW-1185">Reference proteome</keyword>
<evidence type="ECO:0000313" key="2">
    <source>
        <dbReference type="EMBL" id="KAK9299377.1"/>
    </source>
</evidence>
<proteinExistence type="predicted"/>
<reference evidence="2 3" key="1">
    <citation type="submission" date="2024-05" db="EMBL/GenBank/DDBJ databases">
        <title>The nuclear and mitochondrial genome assemblies of Tetragonisca angustula (Apidae: Meliponini), a tiny yet remarkable pollinator in the Neotropics.</title>
        <authorList>
            <person name="Ferrari R."/>
            <person name="Ricardo P.C."/>
            <person name="Dias F.C."/>
            <person name="Araujo N.S."/>
            <person name="Soares D.O."/>
            <person name="Zhou Q.-S."/>
            <person name="Zhu C.-D."/>
            <person name="Coutinho L."/>
            <person name="Airas M.C."/>
            <person name="Batista T.M."/>
        </authorList>
    </citation>
    <scope>NUCLEOTIDE SEQUENCE [LARGE SCALE GENOMIC DNA]</scope>
    <source>
        <strain evidence="2">ASF017062</strain>
        <tissue evidence="2">Abdomen</tissue>
    </source>
</reference>
<dbReference type="Pfam" id="PF00657">
    <property type="entry name" value="Lipase_GDSL"/>
    <property type="match status" value="1"/>
</dbReference>
<organism evidence="2 3">
    <name type="scientific">Tetragonisca angustula</name>
    <dbReference type="NCBI Taxonomy" id="166442"/>
    <lineage>
        <taxon>Eukaryota</taxon>
        <taxon>Metazoa</taxon>
        <taxon>Ecdysozoa</taxon>
        <taxon>Arthropoda</taxon>
        <taxon>Hexapoda</taxon>
        <taxon>Insecta</taxon>
        <taxon>Pterygota</taxon>
        <taxon>Neoptera</taxon>
        <taxon>Endopterygota</taxon>
        <taxon>Hymenoptera</taxon>
        <taxon>Apocrita</taxon>
        <taxon>Aculeata</taxon>
        <taxon>Apoidea</taxon>
        <taxon>Anthophila</taxon>
        <taxon>Apidae</taxon>
        <taxon>Tetragonisca</taxon>
    </lineage>
</organism>
<dbReference type="InterPro" id="IPR001087">
    <property type="entry name" value="GDSL"/>
</dbReference>
<keyword evidence="1" id="KW-0732">Signal</keyword>
<gene>
    <name evidence="2" type="ORF">QLX08_007614</name>
</gene>
<dbReference type="Proteomes" id="UP001432146">
    <property type="component" value="Unassembled WGS sequence"/>
</dbReference>
<dbReference type="SUPFAM" id="SSF52266">
    <property type="entry name" value="SGNH hydrolase"/>
    <property type="match status" value="1"/>
</dbReference>
<evidence type="ECO:0000313" key="3">
    <source>
        <dbReference type="Proteomes" id="UP001432146"/>
    </source>
</evidence>
<dbReference type="InterPro" id="IPR036514">
    <property type="entry name" value="SGNH_hydro_sf"/>
</dbReference>
<accession>A0AAW0ZNK6</accession>
<dbReference type="GO" id="GO:0006644">
    <property type="term" value="P:phospholipid metabolic process"/>
    <property type="evidence" value="ECO:0007669"/>
    <property type="project" value="TreeGrafter"/>
</dbReference>
<comment type="caution">
    <text evidence="2">The sequence shown here is derived from an EMBL/GenBank/DDBJ whole genome shotgun (WGS) entry which is preliminary data.</text>
</comment>
<dbReference type="GO" id="GO:0004620">
    <property type="term" value="F:phospholipase activity"/>
    <property type="evidence" value="ECO:0007669"/>
    <property type="project" value="InterPro"/>
</dbReference>
<dbReference type="EMBL" id="JAWNGG020000151">
    <property type="protein sequence ID" value="KAK9299377.1"/>
    <property type="molecule type" value="Genomic_DNA"/>
</dbReference>
<name>A0AAW0ZNK6_9HYME</name>
<evidence type="ECO:0000256" key="1">
    <source>
        <dbReference type="SAM" id="SignalP"/>
    </source>
</evidence>
<protein>
    <recommendedName>
        <fullName evidence="4">Phospholipase B1, membrane-associated</fullName>
    </recommendedName>
</protein>
<dbReference type="InterPro" id="IPR035547">
    <property type="entry name" value="Phospholipase_B"/>
</dbReference>
<dbReference type="InterPro" id="IPR038885">
    <property type="entry name" value="PLB1"/>
</dbReference>